<dbReference type="AlphaFoldDB" id="B6Q521"/>
<dbReference type="EMBL" id="DS995899">
    <property type="protein sequence ID" value="EEA27364.1"/>
    <property type="molecule type" value="Genomic_DNA"/>
</dbReference>
<protein>
    <recommendedName>
        <fullName evidence="4">BZIP domain-containing protein</fullName>
    </recommendedName>
</protein>
<accession>B6Q521</accession>
<gene>
    <name evidence="2" type="ORF">PMAA_022430</name>
</gene>
<dbReference type="SUPFAM" id="SSF57959">
    <property type="entry name" value="Leucine zipper domain"/>
    <property type="match status" value="1"/>
</dbReference>
<sequence>MFPIILTFENVMAGKNKGRDLVVPELGEDAAQRKRVLNILAQRRYRQRKKERLRLLESQLKADGENPALSGSEPSTSLTQRKSDRSQVLVSDLNESDIGPAHDVTATESAISQGHSSIGGEDAQPVISSEQFDVSFLSPFQPYSESVNDPFALPTFDTWSGVDIFTLGNGVGSHSRMCDDTTFPCDVDISSELQTSEAATFTFPDDRLLEVPSLVLLKAALQIAQRLNIADLIWDLGANSPFYQGHTFPDSATSSPSSHAPSLQTPSLTINTDSSSAILPAHLRPTTTQILIPHHPILDLLPWPSTRDKLIRVFNLPPHLRPKSAQSPMGLVQLVQDMEDDSGEGVRPDSCDPFETCGWEIGQLMFEKWWWAFETEVVVRSNQARKKRGKKALTMQGSEL</sequence>
<dbReference type="HOGENOM" id="CLU_037870_1_0_1"/>
<evidence type="ECO:0000313" key="2">
    <source>
        <dbReference type="EMBL" id="EEA27364.1"/>
    </source>
</evidence>
<reference evidence="3" key="1">
    <citation type="journal article" date="2015" name="Genome Announc.">
        <title>Genome sequence of the AIDS-associated pathogen Penicillium marneffei (ATCC18224) and its near taxonomic relative Talaromyces stipitatus (ATCC10500).</title>
        <authorList>
            <person name="Nierman W.C."/>
            <person name="Fedorova-Abrams N.D."/>
            <person name="Andrianopoulos A."/>
        </authorList>
    </citation>
    <scope>NUCLEOTIDE SEQUENCE [LARGE SCALE GENOMIC DNA]</scope>
    <source>
        <strain evidence="3">ATCC 18224 / CBS 334.59 / QM 7333</strain>
    </source>
</reference>
<dbReference type="CDD" id="cd14688">
    <property type="entry name" value="bZIP_YAP"/>
    <property type="match status" value="1"/>
</dbReference>
<dbReference type="PANTHER" id="PTHR38116">
    <property type="entry name" value="CHROMOSOME 7, WHOLE GENOME SHOTGUN SEQUENCE"/>
    <property type="match status" value="1"/>
</dbReference>
<feature type="region of interest" description="Disordered" evidence="1">
    <location>
        <begin position="63"/>
        <end position="86"/>
    </location>
</feature>
<keyword evidence="3" id="KW-1185">Reference proteome</keyword>
<evidence type="ECO:0000256" key="1">
    <source>
        <dbReference type="SAM" id="MobiDB-lite"/>
    </source>
</evidence>
<dbReference type="InterPro" id="IPR021833">
    <property type="entry name" value="DUF3425"/>
</dbReference>
<feature type="compositionally biased region" description="Low complexity" evidence="1">
    <location>
        <begin position="251"/>
        <end position="262"/>
    </location>
</feature>
<evidence type="ECO:0008006" key="4">
    <source>
        <dbReference type="Google" id="ProtNLM"/>
    </source>
</evidence>
<dbReference type="PANTHER" id="PTHR38116:SF9">
    <property type="entry name" value="BZIP DOMAIN-CONTAINING PROTEIN"/>
    <property type="match status" value="1"/>
</dbReference>
<proteinExistence type="predicted"/>
<dbReference type="PhylomeDB" id="B6Q521"/>
<dbReference type="VEuPathDB" id="FungiDB:PMAA_022430"/>
<evidence type="ECO:0000313" key="3">
    <source>
        <dbReference type="Proteomes" id="UP000001294"/>
    </source>
</evidence>
<dbReference type="Proteomes" id="UP000001294">
    <property type="component" value="Unassembled WGS sequence"/>
</dbReference>
<feature type="region of interest" description="Disordered" evidence="1">
    <location>
        <begin position="247"/>
        <end position="267"/>
    </location>
</feature>
<name>B6Q521_TALMQ</name>
<dbReference type="GO" id="GO:0003700">
    <property type="term" value="F:DNA-binding transcription factor activity"/>
    <property type="evidence" value="ECO:0007669"/>
    <property type="project" value="InterPro"/>
</dbReference>
<dbReference type="InterPro" id="IPR046347">
    <property type="entry name" value="bZIP_sf"/>
</dbReference>
<organism evidence="2 3">
    <name type="scientific">Talaromyces marneffei (strain ATCC 18224 / CBS 334.59 / QM 7333)</name>
    <name type="common">Penicillium marneffei</name>
    <dbReference type="NCBI Taxonomy" id="441960"/>
    <lineage>
        <taxon>Eukaryota</taxon>
        <taxon>Fungi</taxon>
        <taxon>Dikarya</taxon>
        <taxon>Ascomycota</taxon>
        <taxon>Pezizomycotina</taxon>
        <taxon>Eurotiomycetes</taxon>
        <taxon>Eurotiomycetidae</taxon>
        <taxon>Eurotiales</taxon>
        <taxon>Trichocomaceae</taxon>
        <taxon>Talaromyces</taxon>
        <taxon>Talaromyces sect. Talaromyces</taxon>
    </lineage>
</organism>
<dbReference type="OrthoDB" id="2245989at2759"/>
<dbReference type="Pfam" id="PF11905">
    <property type="entry name" value="DUF3425"/>
    <property type="match status" value="1"/>
</dbReference>